<evidence type="ECO:0000313" key="2">
    <source>
        <dbReference type="EMBL" id="XAN08313.1"/>
    </source>
</evidence>
<gene>
    <name evidence="2" type="ORF">AADG42_13725</name>
</gene>
<proteinExistence type="predicted"/>
<dbReference type="RefSeq" id="WP_425309768.1">
    <property type="nucleotide sequence ID" value="NZ_CP154795.1"/>
</dbReference>
<dbReference type="Proteomes" id="UP001442841">
    <property type="component" value="Chromosome"/>
</dbReference>
<evidence type="ECO:0000313" key="3">
    <source>
        <dbReference type="Proteomes" id="UP001442841"/>
    </source>
</evidence>
<dbReference type="EMBL" id="CP154795">
    <property type="protein sequence ID" value="XAN08313.1"/>
    <property type="molecule type" value="Genomic_DNA"/>
</dbReference>
<dbReference type="Pfam" id="PF18726">
    <property type="entry name" value="HEPN_SAV_6107"/>
    <property type="match status" value="1"/>
</dbReference>
<name>A0ABZ3FU66_9ACTN</name>
<dbReference type="InterPro" id="IPR040891">
    <property type="entry name" value="HEPN_SAV_6107"/>
</dbReference>
<protein>
    <submittedName>
        <fullName evidence="2">SAV_6107 family HEPN domain-containing protein</fullName>
    </submittedName>
</protein>
<feature type="domain" description="SAV-6107-like HEPN" evidence="1">
    <location>
        <begin position="18"/>
        <end position="113"/>
    </location>
</feature>
<accession>A0ABZ3FU66</accession>
<keyword evidence="3" id="KW-1185">Reference proteome</keyword>
<organism evidence="2 3">
    <name type="scientific">Ammonicoccus fulvus</name>
    <dbReference type="NCBI Taxonomy" id="3138240"/>
    <lineage>
        <taxon>Bacteria</taxon>
        <taxon>Bacillati</taxon>
        <taxon>Actinomycetota</taxon>
        <taxon>Actinomycetes</taxon>
        <taxon>Propionibacteriales</taxon>
        <taxon>Propionibacteriaceae</taxon>
        <taxon>Ammonicoccus</taxon>
    </lineage>
</organism>
<reference evidence="2 3" key="1">
    <citation type="submission" date="2024-04" db="EMBL/GenBank/DDBJ databases">
        <title>Isolation of an actinomycete strain from pig manure.</title>
        <authorList>
            <person name="Gong T."/>
            <person name="Yu Z."/>
            <person name="An M."/>
            <person name="Wei C."/>
            <person name="Yang W."/>
            <person name="Liu L."/>
        </authorList>
    </citation>
    <scope>NUCLEOTIDE SEQUENCE [LARGE SCALE GENOMIC DNA]</scope>
    <source>
        <strain evidence="2 3">ZF39</strain>
    </source>
</reference>
<sequence>MSDVRSELNRARATLVAAELAERPAERYLAAQLAAGQVAAVVIGARVARPRPQRRNVWQVVSDIAPDLGEWAGYFHALQGKCDAVRAGATALVTSREADDLVRDAYAFAEAVERRLVQPAQRRSG</sequence>
<evidence type="ECO:0000259" key="1">
    <source>
        <dbReference type="Pfam" id="PF18726"/>
    </source>
</evidence>